<feature type="compositionally biased region" description="Basic residues" evidence="1">
    <location>
        <begin position="104"/>
        <end position="116"/>
    </location>
</feature>
<dbReference type="EMBL" id="JAJJHW010001127">
    <property type="protein sequence ID" value="KAH8378171.1"/>
    <property type="molecule type" value="Genomic_DNA"/>
</dbReference>
<feature type="compositionally biased region" description="Polar residues" evidence="1">
    <location>
        <begin position="179"/>
        <end position="190"/>
    </location>
</feature>
<evidence type="ECO:0000313" key="3">
    <source>
        <dbReference type="Proteomes" id="UP001200034"/>
    </source>
</evidence>
<feature type="compositionally biased region" description="Basic and acidic residues" evidence="1">
    <location>
        <begin position="282"/>
        <end position="295"/>
    </location>
</feature>
<dbReference type="AlphaFoldDB" id="A0AAD4K8P5"/>
<feature type="region of interest" description="Disordered" evidence="1">
    <location>
        <begin position="50"/>
        <end position="116"/>
    </location>
</feature>
<keyword evidence="3" id="KW-1185">Reference proteome</keyword>
<dbReference type="Proteomes" id="UP001200034">
    <property type="component" value="Unassembled WGS sequence"/>
</dbReference>
<accession>A0AAD4K8P5</accession>
<feature type="region of interest" description="Disordered" evidence="1">
    <location>
        <begin position="217"/>
        <end position="295"/>
    </location>
</feature>
<feature type="compositionally biased region" description="Low complexity" evidence="1">
    <location>
        <begin position="144"/>
        <end position="172"/>
    </location>
</feature>
<evidence type="ECO:0000256" key="1">
    <source>
        <dbReference type="SAM" id="MobiDB-lite"/>
    </source>
</evidence>
<protein>
    <submittedName>
        <fullName evidence="2">Uncharacterized protein</fullName>
    </submittedName>
</protein>
<feature type="compositionally biased region" description="Basic residues" evidence="1">
    <location>
        <begin position="65"/>
        <end position="78"/>
    </location>
</feature>
<organism evidence="2 3">
    <name type="scientific">Drosophila rubida</name>
    <dbReference type="NCBI Taxonomy" id="30044"/>
    <lineage>
        <taxon>Eukaryota</taxon>
        <taxon>Metazoa</taxon>
        <taxon>Ecdysozoa</taxon>
        <taxon>Arthropoda</taxon>
        <taxon>Hexapoda</taxon>
        <taxon>Insecta</taxon>
        <taxon>Pterygota</taxon>
        <taxon>Neoptera</taxon>
        <taxon>Endopterygota</taxon>
        <taxon>Diptera</taxon>
        <taxon>Brachycera</taxon>
        <taxon>Muscomorpha</taxon>
        <taxon>Ephydroidea</taxon>
        <taxon>Drosophilidae</taxon>
        <taxon>Drosophila</taxon>
    </lineage>
</organism>
<name>A0AAD4K8P5_9MUSC</name>
<feature type="region of interest" description="Disordered" evidence="1">
    <location>
        <begin position="143"/>
        <end position="190"/>
    </location>
</feature>
<comment type="caution">
    <text evidence="2">The sequence shown here is derived from an EMBL/GenBank/DDBJ whole genome shotgun (WGS) entry which is preliminary data.</text>
</comment>
<proteinExistence type="predicted"/>
<feature type="compositionally biased region" description="Basic residues" evidence="1">
    <location>
        <begin position="226"/>
        <end position="235"/>
    </location>
</feature>
<sequence length="295" mass="32366">MVVNRKRSSKLNVRSNKWKSVPNKVRLPIIVDCDENLVPLVLDMVGMLTEQSSKSNKKPSVQPRPRQKARKRLPKKAKQSTQAPEPMEQSDETENAYGEDGAAKRRRRNAVRPPPRRKSLLYKNFVHFAEGLSRDTAGSRIRGATLLTPSPSPISLAPSASLHSLPSQSRSTGAAATTRPETTSQATSPTLSMLVDADADDDNVTSSSSGEVVTYRFELTPQLSRPPKKLRRRPSLRQTSEASSNSQLTLVEKPHLSQFAFPPTPRESGTAQAVQANPSKEAAGRNVDKESKSSH</sequence>
<reference evidence="2" key="1">
    <citation type="journal article" date="2021" name="Mol. Ecol. Resour.">
        <title>Phylogenomic analyses of the genus Drosophila reveals genomic signals of climate adaptation.</title>
        <authorList>
            <person name="Li F."/>
            <person name="Rane R.V."/>
            <person name="Luria V."/>
            <person name="Xiong Z."/>
            <person name="Chen J."/>
            <person name="Li Z."/>
            <person name="Catullo R.A."/>
            <person name="Griffin P.C."/>
            <person name="Schiffer M."/>
            <person name="Pearce S."/>
            <person name="Lee S.F."/>
            <person name="McElroy K."/>
            <person name="Stocker A."/>
            <person name="Shirriffs J."/>
            <person name="Cockerell F."/>
            <person name="Coppin C."/>
            <person name="Sgro C.M."/>
            <person name="Karger A."/>
            <person name="Cain J.W."/>
            <person name="Weber J.A."/>
            <person name="Santpere G."/>
            <person name="Kirschner M.W."/>
            <person name="Hoffmann A.A."/>
            <person name="Oakeshott J.G."/>
            <person name="Zhang G."/>
        </authorList>
    </citation>
    <scope>NUCLEOTIDE SEQUENCE</scope>
    <source>
        <strain evidence="2">BGI-SZ-2011g</strain>
    </source>
</reference>
<feature type="compositionally biased region" description="Polar residues" evidence="1">
    <location>
        <begin position="239"/>
        <end position="249"/>
    </location>
</feature>
<evidence type="ECO:0000313" key="2">
    <source>
        <dbReference type="EMBL" id="KAH8378171.1"/>
    </source>
</evidence>
<gene>
    <name evidence="2" type="ORF">KR093_009831</name>
</gene>
<feature type="compositionally biased region" description="Polar residues" evidence="1">
    <location>
        <begin position="267"/>
        <end position="278"/>
    </location>
</feature>